<dbReference type="GO" id="GO:0016020">
    <property type="term" value="C:membrane"/>
    <property type="evidence" value="ECO:0007669"/>
    <property type="project" value="TreeGrafter"/>
</dbReference>
<gene>
    <name evidence="8" type="ordered locus">Tery_2400</name>
</gene>
<dbReference type="AlphaFoldDB" id="Q112F6"/>
<dbReference type="PANTHER" id="PTHR22726">
    <property type="entry name" value="METALLOENDOPEPTIDASE OMA1"/>
    <property type="match status" value="1"/>
</dbReference>
<keyword evidence="4" id="KW-0378">Hydrolase</keyword>
<name>Q112F6_TRIEI</name>
<dbReference type="InterPro" id="IPR001915">
    <property type="entry name" value="Peptidase_M48"/>
</dbReference>
<accession>Q112F6</accession>
<dbReference type="EMBL" id="CP000393">
    <property type="protein sequence ID" value="ABG51618.1"/>
    <property type="molecule type" value="Genomic_DNA"/>
</dbReference>
<dbReference type="CDD" id="cd07333">
    <property type="entry name" value="M48C_bepA_like"/>
    <property type="match status" value="1"/>
</dbReference>
<dbReference type="OrthoDB" id="9810445at2"/>
<dbReference type="GO" id="GO:0004222">
    <property type="term" value="F:metalloendopeptidase activity"/>
    <property type="evidence" value="ECO:0007669"/>
    <property type="project" value="InterPro"/>
</dbReference>
<dbReference type="GO" id="GO:0051603">
    <property type="term" value="P:proteolysis involved in protein catabolic process"/>
    <property type="evidence" value="ECO:0007669"/>
    <property type="project" value="TreeGrafter"/>
</dbReference>
<evidence type="ECO:0000256" key="2">
    <source>
        <dbReference type="ARBA" id="ARBA00022670"/>
    </source>
</evidence>
<feature type="domain" description="Peptidase M48" evidence="7">
    <location>
        <begin position="347"/>
        <end position="512"/>
    </location>
</feature>
<dbReference type="PANTHER" id="PTHR22726:SF1">
    <property type="entry name" value="METALLOENDOPEPTIDASE OMA1, MITOCHONDRIAL"/>
    <property type="match status" value="1"/>
</dbReference>
<dbReference type="Gene3D" id="3.30.2010.10">
    <property type="entry name" value="Metalloproteases ('zincins'), catalytic domain"/>
    <property type="match status" value="1"/>
</dbReference>
<evidence type="ECO:0000259" key="7">
    <source>
        <dbReference type="Pfam" id="PF01435"/>
    </source>
</evidence>
<dbReference type="InterPro" id="IPR051156">
    <property type="entry name" value="Mito/Outer_Membr_Metalloprot"/>
</dbReference>
<dbReference type="KEGG" id="ter:Tery_2400"/>
<keyword evidence="5" id="KW-0862">Zinc</keyword>
<dbReference type="HOGENOM" id="CLU_023737_1_0_3"/>
<evidence type="ECO:0000256" key="6">
    <source>
        <dbReference type="ARBA" id="ARBA00023049"/>
    </source>
</evidence>
<dbReference type="eggNOG" id="COG4783">
    <property type="taxonomic scope" value="Bacteria"/>
</dbReference>
<reference evidence="8" key="1">
    <citation type="submission" date="2006-06" db="EMBL/GenBank/DDBJ databases">
        <title>Complete sequence of Trichodesmium erythraeum IMS101.</title>
        <authorList>
            <consortium name="US DOE Joint Genome Institute"/>
            <person name="Copeland A."/>
            <person name="Lucas S."/>
            <person name="Lapidus A."/>
            <person name="Barry K."/>
            <person name="Detter J.C."/>
            <person name="Glavina del Rio T."/>
            <person name="Hammon N."/>
            <person name="Israni S."/>
            <person name="Dalin E."/>
            <person name="Tice H."/>
            <person name="Pitluck S."/>
            <person name="Kiss H."/>
            <person name="Munk A.C."/>
            <person name="Brettin T."/>
            <person name="Bruce D."/>
            <person name="Han C."/>
            <person name="Tapia R."/>
            <person name="Gilna P."/>
            <person name="Schmutz J."/>
            <person name="Larimer F."/>
            <person name="Land M."/>
            <person name="Hauser L."/>
            <person name="Kyrpides N."/>
            <person name="Kim E."/>
            <person name="Richardson P."/>
        </authorList>
    </citation>
    <scope>NUCLEOTIDE SEQUENCE [LARGE SCALE GENOMIC DNA]</scope>
    <source>
        <strain evidence="8">IMS101</strain>
    </source>
</reference>
<dbReference type="Pfam" id="PF01435">
    <property type="entry name" value="Peptidase_M48"/>
    <property type="match status" value="1"/>
</dbReference>
<evidence type="ECO:0000256" key="5">
    <source>
        <dbReference type="ARBA" id="ARBA00022833"/>
    </source>
</evidence>
<comment type="cofactor">
    <cofactor evidence="1">
        <name>Zn(2+)</name>
        <dbReference type="ChEBI" id="CHEBI:29105"/>
    </cofactor>
</comment>
<keyword evidence="6" id="KW-0482">Metalloprotease</keyword>
<evidence type="ECO:0000256" key="3">
    <source>
        <dbReference type="ARBA" id="ARBA00022723"/>
    </source>
</evidence>
<evidence type="ECO:0000256" key="1">
    <source>
        <dbReference type="ARBA" id="ARBA00001947"/>
    </source>
</evidence>
<dbReference type="InterPro" id="IPR011990">
    <property type="entry name" value="TPR-like_helical_dom_sf"/>
</dbReference>
<dbReference type="RefSeq" id="WP_011611985.1">
    <property type="nucleotide sequence ID" value="NC_008312.1"/>
</dbReference>
<keyword evidence="3" id="KW-0479">Metal-binding</keyword>
<evidence type="ECO:0000313" key="8">
    <source>
        <dbReference type="EMBL" id="ABG51618.1"/>
    </source>
</evidence>
<dbReference type="STRING" id="203124.Tery_2400"/>
<proteinExistence type="predicted"/>
<protein>
    <submittedName>
        <fullName evidence="8">Peptidase M48, Ste24p</fullName>
    </submittedName>
</protein>
<dbReference type="SUPFAM" id="SSF48452">
    <property type="entry name" value="TPR-like"/>
    <property type="match status" value="1"/>
</dbReference>
<organism evidence="8">
    <name type="scientific">Trichodesmium erythraeum (strain IMS101)</name>
    <dbReference type="NCBI Taxonomy" id="203124"/>
    <lineage>
        <taxon>Bacteria</taxon>
        <taxon>Bacillati</taxon>
        <taxon>Cyanobacteriota</taxon>
        <taxon>Cyanophyceae</taxon>
        <taxon>Oscillatoriophycideae</taxon>
        <taxon>Oscillatoriales</taxon>
        <taxon>Microcoleaceae</taxon>
        <taxon>Trichodesmium</taxon>
    </lineage>
</organism>
<evidence type="ECO:0000256" key="4">
    <source>
        <dbReference type="ARBA" id="ARBA00022801"/>
    </source>
</evidence>
<dbReference type="GO" id="GO:0046872">
    <property type="term" value="F:metal ion binding"/>
    <property type="evidence" value="ECO:0007669"/>
    <property type="project" value="UniProtKB-KW"/>
</dbReference>
<sequence length="550" mass="61987">MKPLLNYITIILSIFAQQNLALAEINFLENKPRNSQSYYLQLNTDNKKLASLNWVNKQNPIHIDYYRLDSHLVTESIIPNLEKKPKNSQSKKIFSTNSKPQTQEEKLAAADRLYLAGEKAAAEKLYREVKEPFTGDIELQLDRPQAVYEPTELPITAQVYWRQAQEGLVKNIETQTFISLQLLVKEYPEFIPAHIQLAENLKADEQTELALEVLHQATGLYPNEPELIKATITALADDKKWLEASLSAQQFALMNTQNSQFDEFNQLAETYRKKFQSQLKSRLRRNTIANVVTGALGVAITGNPFAAINAVQTTAMMLQGESRIGKTIANYAQKNLPIVEDEEIIKYVNNMGKKLADMTGRNEFEYNFYIVNDENLNAFALPGGQIFLNLGAIFKTKSEAELAGLLAHELAHTVLSHGFKLMSEGNLINSVVQYVPYAGATVSNLIVLNYSRKMERQADVLGTRILVSAGYAADGVRNLMVTLNEGKEDMGVLAWLSTHPETAERVRYLEELIVNNGYNRYAYEGVVSHAKMRTKAKALLVEKKKDFSKI</sequence>
<keyword evidence="2" id="KW-0645">Protease</keyword>